<keyword evidence="1" id="KW-0812">Transmembrane</keyword>
<evidence type="ECO:0000256" key="1">
    <source>
        <dbReference type="SAM" id="Phobius"/>
    </source>
</evidence>
<keyword evidence="1" id="KW-1133">Transmembrane helix</keyword>
<name>A0A644V2X3_9ZZZZ</name>
<accession>A0A644V2X3</accession>
<comment type="caution">
    <text evidence="2">The sequence shown here is derived from an EMBL/GenBank/DDBJ whole genome shotgun (WGS) entry which is preliminary data.</text>
</comment>
<proteinExistence type="predicted"/>
<sequence length="750" mass="81431">MPCEEETAQNSLTMYNLNKRLIEAYALKNLIVNVCGIMNITKFVMSLLVLFLMMTFFVGCAYASPIITVETEQNSYYIGEEVVFSGVNTITDNVSLFIKGVNYPQTYLFTVDVLADDTWTTTFYLQDYLNLDTGTYTISASSQPSDSHIFNGDYLYATTSVTLKQPFLSASAESSVVARGNNINITGNAPGTTQLIYYIFGTNMFASSTISVNDDGSYSIEIATDTYDTGQYFVVVQHPMYDRLFNIGPVAAESGGYYIKMNVNGDYTSGDAVLLFNTLDRQSANAAQALCQAMDFQNIDDIYVKLTVIVAQPCLTMNPVSDIVKGEPLTVSGTTNLEEGTVITVDVLSIAYTAVDKTTVGSESFINLTTTVVKGADGVNTWEVTFDTTGLNADTYIIEAVTEELSTSPFIDIVWIAATPTQTAPPPFPVVITPKLILDSLTVDPEYSPSVAEGTPISVNARLIIDKNLISTSGSLKFTTALRDSTLWTVDVYKGTTGYNSTSEDALITSFSSTNFAYTISGFVLDYNEPITLVIHLTGLYPAESGNITAFKLDCDPGSGNSQAFTYSYLYGPTHHIPSFSDELELLAGWNFISVPKTLNASNNTFGSLFGNVETSNKNILAYNAQTRTWIPILNQNEIIQPLNGYWIYAANQTTITLTYPSDPASPSMKTLYPGWNAVGLSADESASAKTALAGTSWRTLLPWNLAEGKYDSAIVNGGSDANSPDRLMTPGNGYWVYVDAQSTLVGLTA</sequence>
<reference evidence="2" key="1">
    <citation type="submission" date="2019-08" db="EMBL/GenBank/DDBJ databases">
        <authorList>
            <person name="Kucharzyk K."/>
            <person name="Murdoch R.W."/>
            <person name="Higgins S."/>
            <person name="Loffler F."/>
        </authorList>
    </citation>
    <scope>NUCLEOTIDE SEQUENCE</scope>
</reference>
<gene>
    <name evidence="2" type="ORF">SDC9_31554</name>
</gene>
<organism evidence="2">
    <name type="scientific">bioreactor metagenome</name>
    <dbReference type="NCBI Taxonomy" id="1076179"/>
    <lineage>
        <taxon>unclassified sequences</taxon>
        <taxon>metagenomes</taxon>
        <taxon>ecological metagenomes</taxon>
    </lineage>
</organism>
<evidence type="ECO:0000313" key="2">
    <source>
        <dbReference type="EMBL" id="MPL85584.1"/>
    </source>
</evidence>
<dbReference type="EMBL" id="VSSQ01000207">
    <property type="protein sequence ID" value="MPL85584.1"/>
    <property type="molecule type" value="Genomic_DNA"/>
</dbReference>
<feature type="transmembrane region" description="Helical" evidence="1">
    <location>
        <begin position="43"/>
        <end position="64"/>
    </location>
</feature>
<keyword evidence="1" id="KW-0472">Membrane</keyword>
<dbReference type="AlphaFoldDB" id="A0A644V2X3"/>
<protein>
    <submittedName>
        <fullName evidence="2">Uncharacterized protein</fullName>
    </submittedName>
</protein>